<feature type="coiled-coil region" evidence="1">
    <location>
        <begin position="53"/>
        <end position="87"/>
    </location>
</feature>
<feature type="region of interest" description="Disordered" evidence="2">
    <location>
        <begin position="1"/>
        <end position="20"/>
    </location>
</feature>
<evidence type="ECO:0000313" key="4">
    <source>
        <dbReference type="Proteomes" id="UP000807716"/>
    </source>
</evidence>
<evidence type="ECO:0000256" key="2">
    <source>
        <dbReference type="SAM" id="MobiDB-lite"/>
    </source>
</evidence>
<protein>
    <submittedName>
        <fullName evidence="3">Uncharacterized protein</fullName>
    </submittedName>
</protein>
<reference evidence="3" key="1">
    <citation type="journal article" date="2020" name="Fungal Divers.">
        <title>Resolving the Mortierellaceae phylogeny through synthesis of multi-gene phylogenetics and phylogenomics.</title>
        <authorList>
            <person name="Vandepol N."/>
            <person name="Liber J."/>
            <person name="Desiro A."/>
            <person name="Na H."/>
            <person name="Kennedy M."/>
            <person name="Barry K."/>
            <person name="Grigoriev I.V."/>
            <person name="Miller A.N."/>
            <person name="O'Donnell K."/>
            <person name="Stajich J.E."/>
            <person name="Bonito G."/>
        </authorList>
    </citation>
    <scope>NUCLEOTIDE SEQUENCE</scope>
    <source>
        <strain evidence="3">BC1065</strain>
    </source>
</reference>
<name>A0A9P6Q838_9FUNG</name>
<comment type="caution">
    <text evidence="3">The sequence shown here is derived from an EMBL/GenBank/DDBJ whole genome shotgun (WGS) entry which is preliminary data.</text>
</comment>
<gene>
    <name evidence="3" type="ORF">DFQ27_003249</name>
</gene>
<keyword evidence="4" id="KW-1185">Reference proteome</keyword>
<evidence type="ECO:0000256" key="1">
    <source>
        <dbReference type="SAM" id="Coils"/>
    </source>
</evidence>
<sequence length="117" mass="13050">MLNRQKNPSSPSPSETFDTNQLYVELPTSKKDSDEATVVLGLQSHIQLLQETANGHQREVERVLHLLAQAEKRYEEQVKITEALKRQMAQWSTWLQAAPCAATTASSTQPPPPKAVV</sequence>
<dbReference type="AlphaFoldDB" id="A0A9P6Q838"/>
<organism evidence="3 4">
    <name type="scientific">Actinomortierella ambigua</name>
    <dbReference type="NCBI Taxonomy" id="1343610"/>
    <lineage>
        <taxon>Eukaryota</taxon>
        <taxon>Fungi</taxon>
        <taxon>Fungi incertae sedis</taxon>
        <taxon>Mucoromycota</taxon>
        <taxon>Mortierellomycotina</taxon>
        <taxon>Mortierellomycetes</taxon>
        <taxon>Mortierellales</taxon>
        <taxon>Mortierellaceae</taxon>
        <taxon>Actinomortierella</taxon>
    </lineage>
</organism>
<keyword evidence="1" id="KW-0175">Coiled coil</keyword>
<proteinExistence type="predicted"/>
<dbReference type="EMBL" id="JAAAJB010000232">
    <property type="protein sequence ID" value="KAG0260971.1"/>
    <property type="molecule type" value="Genomic_DNA"/>
</dbReference>
<dbReference type="Proteomes" id="UP000807716">
    <property type="component" value="Unassembled WGS sequence"/>
</dbReference>
<evidence type="ECO:0000313" key="3">
    <source>
        <dbReference type="EMBL" id="KAG0260971.1"/>
    </source>
</evidence>
<accession>A0A9P6Q838</accession>